<organism evidence="2 3">
    <name type="scientific">Faecalibacillus intestinalis</name>
    <dbReference type="NCBI Taxonomy" id="1982626"/>
    <lineage>
        <taxon>Bacteria</taxon>
        <taxon>Bacillati</taxon>
        <taxon>Bacillota</taxon>
        <taxon>Erysipelotrichia</taxon>
        <taxon>Erysipelotrichales</taxon>
        <taxon>Coprobacillaceae</taxon>
        <taxon>Faecalibacillus</taxon>
    </lineage>
</organism>
<dbReference type="AlphaFoldDB" id="A0AAW4VG31"/>
<accession>A0AAW4VG31</accession>
<proteinExistence type="predicted"/>
<dbReference type="EMBL" id="JAJDKQ010000004">
    <property type="protein sequence ID" value="MCB8561040.1"/>
    <property type="molecule type" value="Genomic_DNA"/>
</dbReference>
<gene>
    <name evidence="2" type="ORF">LJD74_03310</name>
</gene>
<evidence type="ECO:0000313" key="2">
    <source>
        <dbReference type="EMBL" id="MCB8561040.1"/>
    </source>
</evidence>
<dbReference type="RefSeq" id="WP_158561946.1">
    <property type="nucleotide sequence ID" value="NZ_JAJDKQ010000004.1"/>
</dbReference>
<keyword evidence="1" id="KW-0812">Transmembrane</keyword>
<protein>
    <submittedName>
        <fullName evidence="2">Uncharacterized protein</fullName>
    </submittedName>
</protein>
<evidence type="ECO:0000313" key="3">
    <source>
        <dbReference type="Proteomes" id="UP001197827"/>
    </source>
</evidence>
<name>A0AAW4VG31_9FIRM</name>
<keyword evidence="1" id="KW-0472">Membrane</keyword>
<dbReference type="Proteomes" id="UP001197827">
    <property type="component" value="Unassembled WGS sequence"/>
</dbReference>
<sequence length="57" mass="6653">MKLIASFFSSLLQIFRKQTKFFIIYFCLLNIAIKTSNLTVIILCFVLFAIMNIENKS</sequence>
<feature type="transmembrane region" description="Helical" evidence="1">
    <location>
        <begin position="21"/>
        <end position="51"/>
    </location>
</feature>
<comment type="caution">
    <text evidence="2">The sequence shown here is derived from an EMBL/GenBank/DDBJ whole genome shotgun (WGS) entry which is preliminary data.</text>
</comment>
<reference evidence="2" key="1">
    <citation type="submission" date="2021-10" db="EMBL/GenBank/DDBJ databases">
        <title>Collection of gut derived symbiotic bacterial strains cultured from healthy donors.</title>
        <authorList>
            <person name="Lin H."/>
            <person name="Littmann E."/>
            <person name="Kohout C."/>
            <person name="Pamer E.G."/>
        </authorList>
    </citation>
    <scope>NUCLEOTIDE SEQUENCE</scope>
    <source>
        <strain evidence="2">DFI.5.2</strain>
    </source>
</reference>
<evidence type="ECO:0000256" key="1">
    <source>
        <dbReference type="SAM" id="Phobius"/>
    </source>
</evidence>
<keyword evidence="1" id="KW-1133">Transmembrane helix</keyword>